<accession>A0A7K1URG6</accession>
<evidence type="ECO:0000313" key="2">
    <source>
        <dbReference type="Proteomes" id="UP000466794"/>
    </source>
</evidence>
<dbReference type="RefSeq" id="WP_157355759.1">
    <property type="nucleotide sequence ID" value="NZ_WRPP01000001.1"/>
</dbReference>
<organism evidence="1 2">
    <name type="scientific">Nocardia terrae</name>
    <dbReference type="NCBI Taxonomy" id="2675851"/>
    <lineage>
        <taxon>Bacteria</taxon>
        <taxon>Bacillati</taxon>
        <taxon>Actinomycetota</taxon>
        <taxon>Actinomycetes</taxon>
        <taxon>Mycobacteriales</taxon>
        <taxon>Nocardiaceae</taxon>
        <taxon>Nocardia</taxon>
    </lineage>
</organism>
<name>A0A7K1URG6_9NOCA</name>
<keyword evidence="2" id="KW-1185">Reference proteome</keyword>
<dbReference type="Proteomes" id="UP000466794">
    <property type="component" value="Unassembled WGS sequence"/>
</dbReference>
<sequence>MTHARAVHPPDLYPPAVAVSVSAEGRSGVMSEAPVRPAPRPRALTAIGKLTPRQRWNAARVPMASRGGYGRAIGRRPETFPYDEKNTHAAVFIQAR</sequence>
<reference evidence="1 2" key="1">
    <citation type="submission" date="2019-12" db="EMBL/GenBank/DDBJ databases">
        <title>Nocardia sp. nov. ET3-3 isolated from soil.</title>
        <authorList>
            <person name="Kanchanasin P."/>
            <person name="Tanasupawat S."/>
            <person name="Yuki M."/>
            <person name="Kudo T."/>
        </authorList>
    </citation>
    <scope>NUCLEOTIDE SEQUENCE [LARGE SCALE GENOMIC DNA]</scope>
    <source>
        <strain evidence="1 2">ET3-3</strain>
    </source>
</reference>
<gene>
    <name evidence="1" type="ORF">GPX89_06750</name>
</gene>
<dbReference type="AlphaFoldDB" id="A0A7K1URG6"/>
<dbReference type="EMBL" id="WRPP01000001">
    <property type="protein sequence ID" value="MVU76943.1"/>
    <property type="molecule type" value="Genomic_DNA"/>
</dbReference>
<proteinExistence type="predicted"/>
<comment type="caution">
    <text evidence="1">The sequence shown here is derived from an EMBL/GenBank/DDBJ whole genome shotgun (WGS) entry which is preliminary data.</text>
</comment>
<protein>
    <submittedName>
        <fullName evidence="1">Uncharacterized protein</fullName>
    </submittedName>
</protein>
<evidence type="ECO:0000313" key="1">
    <source>
        <dbReference type="EMBL" id="MVU76943.1"/>
    </source>
</evidence>